<sequence>MTTDRKAVGKDMYI</sequence>
<protein>
    <submittedName>
        <fullName evidence="1">Uncharacterized protein</fullName>
    </submittedName>
</protein>
<accession>D4JVG2</accession>
<name>D4JVG2_9FIRM</name>
<evidence type="ECO:0000313" key="2">
    <source>
        <dbReference type="Proteomes" id="UP000008803"/>
    </source>
</evidence>
<proteinExistence type="predicted"/>
<dbReference type="KEGG" id="esu:EUS_20590"/>
<organism evidence="1 2">
    <name type="scientific">[Eubacterium] siraeum 70/3</name>
    <dbReference type="NCBI Taxonomy" id="657319"/>
    <lineage>
        <taxon>Bacteria</taxon>
        <taxon>Bacillati</taxon>
        <taxon>Bacillota</taxon>
        <taxon>Clostridia</taxon>
        <taxon>Eubacteriales</taxon>
        <taxon>Oscillospiraceae</taxon>
        <taxon>Oscillospiraceae incertae sedis</taxon>
    </lineage>
</organism>
<reference evidence="1 2" key="2">
    <citation type="submission" date="2010-03" db="EMBL/GenBank/DDBJ databases">
        <authorList>
            <person name="Pajon A."/>
        </authorList>
    </citation>
    <scope>NUCLEOTIDE SEQUENCE [LARGE SCALE GENOMIC DNA]</scope>
    <source>
        <strain evidence="1 2">70/3</strain>
    </source>
</reference>
<reference evidence="1 2" key="1">
    <citation type="submission" date="2010-03" db="EMBL/GenBank/DDBJ databases">
        <title>The genome sequence of Eubacterium siraeum 70/3.</title>
        <authorList>
            <consortium name="metaHIT consortium -- http://www.metahit.eu/"/>
            <person name="Pajon A."/>
            <person name="Turner K."/>
            <person name="Parkhill J."/>
            <person name="Duncan S."/>
            <person name="Flint H."/>
        </authorList>
    </citation>
    <scope>NUCLEOTIDE SEQUENCE [LARGE SCALE GENOMIC DNA]</scope>
    <source>
        <strain evidence="1 2">70/3</strain>
    </source>
</reference>
<dbReference type="EMBL" id="FP929044">
    <property type="protein sequence ID" value="CBK97081.1"/>
    <property type="molecule type" value="Genomic_DNA"/>
</dbReference>
<dbReference type="HOGENOM" id="CLU_3434962_0_0_9"/>
<dbReference type="Proteomes" id="UP000008803">
    <property type="component" value="Chromosome"/>
</dbReference>
<gene>
    <name evidence="1" type="ORF">EUS_20590</name>
</gene>
<evidence type="ECO:0000313" key="1">
    <source>
        <dbReference type="EMBL" id="CBK97081.1"/>
    </source>
</evidence>